<dbReference type="InterPro" id="IPR006059">
    <property type="entry name" value="SBP"/>
</dbReference>
<sequence length="261" mass="29797">EGETEGGEKITITMEMSSYVEVGHKEAYDQLEKMYEEINPNIDIVYYGYPYAEFWDKLITEMVAGNEADIIEMQSGTQHYGTYAALRDDGETGAFVNLDPYIVGSEYEDKLVDQKSMKYNGHYIGLSDYAWGARAIYYRKSLFEEAGIDPARIVTTEDFLDAAEKLTKPAEGDKLAQYGFGAVLSTHPFVWDEMKTFICRPIGATYTPDNLGPYTPENVIVDSPQMKWAWQWWKDMIFESKVVPPGSYDKADERDLFWNGT</sequence>
<dbReference type="Gene3D" id="3.40.190.10">
    <property type="entry name" value="Periplasmic binding protein-like II"/>
    <property type="match status" value="1"/>
</dbReference>
<accession>X1JDD2</accession>
<organism evidence="1">
    <name type="scientific">marine sediment metagenome</name>
    <dbReference type="NCBI Taxonomy" id="412755"/>
    <lineage>
        <taxon>unclassified sequences</taxon>
        <taxon>metagenomes</taxon>
        <taxon>ecological metagenomes</taxon>
    </lineage>
</organism>
<dbReference type="PANTHER" id="PTHR43649">
    <property type="entry name" value="ARABINOSE-BINDING PROTEIN-RELATED"/>
    <property type="match status" value="1"/>
</dbReference>
<feature type="non-terminal residue" evidence="1">
    <location>
        <position position="261"/>
    </location>
</feature>
<proteinExistence type="predicted"/>
<gene>
    <name evidence="1" type="ORF">S03H2_50740</name>
</gene>
<dbReference type="InterPro" id="IPR050490">
    <property type="entry name" value="Bact_solute-bd_prot1"/>
</dbReference>
<dbReference type="AlphaFoldDB" id="X1JDD2"/>
<feature type="non-terminal residue" evidence="1">
    <location>
        <position position="1"/>
    </location>
</feature>
<evidence type="ECO:0008006" key="2">
    <source>
        <dbReference type="Google" id="ProtNLM"/>
    </source>
</evidence>
<name>X1JDD2_9ZZZZ</name>
<evidence type="ECO:0000313" key="1">
    <source>
        <dbReference type="EMBL" id="GAH67783.1"/>
    </source>
</evidence>
<reference evidence="1" key="1">
    <citation type="journal article" date="2014" name="Front. Microbiol.">
        <title>High frequency of phylogenetically diverse reductive dehalogenase-homologous genes in deep subseafloor sedimentary metagenomes.</title>
        <authorList>
            <person name="Kawai M."/>
            <person name="Futagami T."/>
            <person name="Toyoda A."/>
            <person name="Takaki Y."/>
            <person name="Nishi S."/>
            <person name="Hori S."/>
            <person name="Arai W."/>
            <person name="Tsubouchi T."/>
            <person name="Morono Y."/>
            <person name="Uchiyama I."/>
            <person name="Ito T."/>
            <person name="Fujiyama A."/>
            <person name="Inagaki F."/>
            <person name="Takami H."/>
        </authorList>
    </citation>
    <scope>NUCLEOTIDE SEQUENCE</scope>
    <source>
        <strain evidence="1">Expedition CK06-06</strain>
    </source>
</reference>
<protein>
    <recommendedName>
        <fullName evidence="2">Sugar ABC transporter substrate-binding protein</fullName>
    </recommendedName>
</protein>
<dbReference type="PANTHER" id="PTHR43649:SF30">
    <property type="entry name" value="ABC TRANSPORTER SUBSTRATE-BINDING PROTEIN"/>
    <property type="match status" value="1"/>
</dbReference>
<dbReference type="Pfam" id="PF01547">
    <property type="entry name" value="SBP_bac_1"/>
    <property type="match status" value="1"/>
</dbReference>
<comment type="caution">
    <text evidence="1">The sequence shown here is derived from an EMBL/GenBank/DDBJ whole genome shotgun (WGS) entry which is preliminary data.</text>
</comment>
<dbReference type="EMBL" id="BARU01032153">
    <property type="protein sequence ID" value="GAH67783.1"/>
    <property type="molecule type" value="Genomic_DNA"/>
</dbReference>
<dbReference type="SUPFAM" id="SSF53850">
    <property type="entry name" value="Periplasmic binding protein-like II"/>
    <property type="match status" value="1"/>
</dbReference>